<comment type="caution">
    <text evidence="4">The sequence shown here is derived from an EMBL/GenBank/DDBJ whole genome shotgun (WGS) entry which is preliminary data.</text>
</comment>
<accession>A0A151ML81</accession>
<evidence type="ECO:0000256" key="2">
    <source>
        <dbReference type="ARBA" id="ARBA00022840"/>
    </source>
</evidence>
<name>A0A151ML81_ALLMI</name>
<protein>
    <recommendedName>
        <fullName evidence="3">Protein kinase domain-containing protein</fullName>
    </recommendedName>
</protein>
<dbReference type="PANTHER" id="PTHR24418">
    <property type="entry name" value="TYROSINE-PROTEIN KINASE"/>
    <property type="match status" value="1"/>
</dbReference>
<dbReference type="EMBL" id="AKHW03005917">
    <property type="protein sequence ID" value="KYO25140.1"/>
    <property type="molecule type" value="Genomic_DNA"/>
</dbReference>
<evidence type="ECO:0000313" key="5">
    <source>
        <dbReference type="Proteomes" id="UP000050525"/>
    </source>
</evidence>
<dbReference type="Proteomes" id="UP000050525">
    <property type="component" value="Unassembled WGS sequence"/>
</dbReference>
<keyword evidence="2" id="KW-0067">ATP-binding</keyword>
<feature type="domain" description="Protein kinase" evidence="3">
    <location>
        <begin position="592"/>
        <end position="871"/>
    </location>
</feature>
<organism evidence="4 5">
    <name type="scientific">Alligator mississippiensis</name>
    <name type="common">American alligator</name>
    <dbReference type="NCBI Taxonomy" id="8496"/>
    <lineage>
        <taxon>Eukaryota</taxon>
        <taxon>Metazoa</taxon>
        <taxon>Chordata</taxon>
        <taxon>Craniata</taxon>
        <taxon>Vertebrata</taxon>
        <taxon>Euteleostomi</taxon>
        <taxon>Archelosauria</taxon>
        <taxon>Archosauria</taxon>
        <taxon>Crocodylia</taxon>
        <taxon>Alligatoridae</taxon>
        <taxon>Alligatorinae</taxon>
        <taxon>Alligator</taxon>
    </lineage>
</organism>
<dbReference type="InterPro" id="IPR050198">
    <property type="entry name" value="Non-receptor_tyrosine_kinases"/>
</dbReference>
<reference evidence="4 5" key="1">
    <citation type="journal article" date="2012" name="Genome Biol.">
        <title>Sequencing three crocodilian genomes to illuminate the evolution of archosaurs and amniotes.</title>
        <authorList>
            <person name="St John J.A."/>
            <person name="Braun E.L."/>
            <person name="Isberg S.R."/>
            <person name="Miles L.G."/>
            <person name="Chong A.Y."/>
            <person name="Gongora J."/>
            <person name="Dalzell P."/>
            <person name="Moran C."/>
            <person name="Bed'hom B."/>
            <person name="Abzhanov A."/>
            <person name="Burgess S.C."/>
            <person name="Cooksey A.M."/>
            <person name="Castoe T.A."/>
            <person name="Crawford N.G."/>
            <person name="Densmore L.D."/>
            <person name="Drew J.C."/>
            <person name="Edwards S.V."/>
            <person name="Faircloth B.C."/>
            <person name="Fujita M.K."/>
            <person name="Greenwold M.J."/>
            <person name="Hoffmann F.G."/>
            <person name="Howard J.M."/>
            <person name="Iguchi T."/>
            <person name="Janes D.E."/>
            <person name="Khan S.Y."/>
            <person name="Kohno S."/>
            <person name="de Koning A.J."/>
            <person name="Lance S.L."/>
            <person name="McCarthy F.M."/>
            <person name="McCormack J.E."/>
            <person name="Merchant M.E."/>
            <person name="Peterson D.G."/>
            <person name="Pollock D.D."/>
            <person name="Pourmand N."/>
            <person name="Raney B.J."/>
            <person name="Roessler K.A."/>
            <person name="Sanford J.R."/>
            <person name="Sawyer R.H."/>
            <person name="Schmidt C.J."/>
            <person name="Triplett E.W."/>
            <person name="Tuberville T.D."/>
            <person name="Venegas-Anaya M."/>
            <person name="Howard J.T."/>
            <person name="Jarvis E.D."/>
            <person name="Guillette L.J.Jr."/>
            <person name="Glenn T.C."/>
            <person name="Green R.E."/>
            <person name="Ray D.A."/>
        </authorList>
    </citation>
    <scope>NUCLEOTIDE SEQUENCE [LARGE SCALE GENOMIC DNA]</scope>
    <source>
        <strain evidence="4">KSC_2009_1</strain>
    </source>
</reference>
<dbReference type="GO" id="GO:0004672">
    <property type="term" value="F:protein kinase activity"/>
    <property type="evidence" value="ECO:0007669"/>
    <property type="project" value="InterPro"/>
</dbReference>
<evidence type="ECO:0000313" key="4">
    <source>
        <dbReference type="EMBL" id="KYO25140.1"/>
    </source>
</evidence>
<dbReference type="STRING" id="8496.A0A151ML81"/>
<gene>
    <name evidence="4" type="ORF">Y1Q_0001772</name>
</gene>
<dbReference type="Pfam" id="PF07714">
    <property type="entry name" value="PK_Tyr_Ser-Thr"/>
    <property type="match status" value="2"/>
</dbReference>
<dbReference type="PROSITE" id="PS50011">
    <property type="entry name" value="PROTEIN_KINASE_DOM"/>
    <property type="match status" value="2"/>
</dbReference>
<dbReference type="GO" id="GO:0005524">
    <property type="term" value="F:ATP binding"/>
    <property type="evidence" value="ECO:0007669"/>
    <property type="project" value="UniProtKB-KW"/>
</dbReference>
<dbReference type="InterPro" id="IPR001245">
    <property type="entry name" value="Ser-Thr/Tyr_kinase_cat_dom"/>
</dbReference>
<keyword evidence="5" id="KW-1185">Reference proteome</keyword>
<proteinExistence type="predicted"/>
<keyword evidence="1" id="KW-0547">Nucleotide-binding</keyword>
<dbReference type="SUPFAM" id="SSF56112">
    <property type="entry name" value="Protein kinase-like (PK-like)"/>
    <property type="match status" value="2"/>
</dbReference>
<dbReference type="Gene3D" id="1.10.510.10">
    <property type="entry name" value="Transferase(Phosphotransferase) domain 1"/>
    <property type="match status" value="2"/>
</dbReference>
<evidence type="ECO:0000259" key="3">
    <source>
        <dbReference type="PROSITE" id="PS50011"/>
    </source>
</evidence>
<dbReference type="InterPro" id="IPR000719">
    <property type="entry name" value="Prot_kinase_dom"/>
</dbReference>
<evidence type="ECO:0000256" key="1">
    <source>
        <dbReference type="ARBA" id="ARBA00022741"/>
    </source>
</evidence>
<dbReference type="InterPro" id="IPR011009">
    <property type="entry name" value="Kinase-like_dom_sf"/>
</dbReference>
<dbReference type="OrthoDB" id="9366758at2759"/>
<feature type="domain" description="Protein kinase" evidence="3">
    <location>
        <begin position="880"/>
        <end position="1186"/>
    </location>
</feature>
<dbReference type="KEGG" id="amj:102564709"/>
<sequence>MDDLSELEACTECGERKYGDIIFHKLYCYDLYIPSATPPQNKKQTDVDNFIDEKIVTVLEKNGFLCYHGYRNFTGGEMIIQAISKPMKIIPVTLIPIYKDHDFLKLQDMLITPAMLKRIVLLLFDATQTEPVLLQCCYSIDINDPQLLPKIIKTIEHHRTQIPVNRRKEIALGEGDTESTSSSSLFIGRESPFERSARSRISFRPSGKCQGTSYQKSYLSWPQRYKALSHREIKDILKDVSCLPFRDQVGCLLNYCEDATEGVRAHVCRALIRTMRKNILTFSGMADLEEFEQTVGMLLQNNKLGSHLEPCLQLEKLYCWTLAVIFINISMVYNVRLRAKLRALTFTKQNIPSEERNYEYLCCNAYQKINTAICTAAKKPKAWPNFMAMYVKHLKHFLRILEQRVSFTNERVLQFHCIQKQLQRIPWVVRHIFILVITEKVFEEKLLEIGHLFLFNVCTKMGKKHWEISLEIIERVTEHIQESHTPGSVTECLKCLISLWEWCVSADTKGKKCWMMTILNHCFQKLIYHSLSEVRNCIAPLLFSEGDTYVNITELGNNLIPASPKLMEPAVQEYLKVTFPDLIIRGQLQAHSSCMIAQGTVSTGNVLICMAKQQTLNDILQSNSTESDNERFQEVIRIVKLCQVSNSIASLKKFSSCSVPPFYMLEDGKPLLTFLQEERNGLTLSSMVGILKDIATAVWSCHQRRVLLCDITPASFVVFTEKGGEGGSLQIQTKLSNFFSAKMTPQEEDGDYRDDCPYETIKPLQLTGDSEEPLSVYFSAPESLTHHIFSTFSDTWMVAATFYSVLLYGAQTYFELSHLPVSKFIDEICKGHQAQRPDSIPLKLWEVIAANLLHLDIERMSMDVLLEHLENYKSSLGPDLNRLHEVKSGFSPICAEDIKRGCFDSKGSFKEWDAPNRFLSTCQDITEQKEGCLHELVSFKMNHMTRMTLCMLDHRNLLSVKEILNCFPATKLISRSLGDYTESLDQVACNMDHGKLLSCLEQVASAMMYLHSSKIIHCDLRCSYIYVNCGPSFSEVVAKVGRLGRAVCLPDTGSEGNLFVPYVRKVMPIDAAKWAAPEVRNGGLYSRASDVFTFGLVVWEALTTRFTNLHMFKLLKPFHLLNSKEVLKFTEEILKFTDEENISDKELEKVTPLILCMKACWNSNPTRRHPFSSILELVMEAKDAYRVSDDLYYNTTSVPSVANEDTYDSVYFRSETPKEDVYSCISDPDPADGHANDNFSVYDDVAGPEPLEGSSLYFSKKEKWGEVVSEFETGKGIERSPVSFYNSKQASMYADTGINWKKKLKSGKSRML</sequence>